<dbReference type="Proteomes" id="UP001604277">
    <property type="component" value="Unassembled WGS sequence"/>
</dbReference>
<organism evidence="2 3">
    <name type="scientific">Forsythia ovata</name>
    <dbReference type="NCBI Taxonomy" id="205694"/>
    <lineage>
        <taxon>Eukaryota</taxon>
        <taxon>Viridiplantae</taxon>
        <taxon>Streptophyta</taxon>
        <taxon>Embryophyta</taxon>
        <taxon>Tracheophyta</taxon>
        <taxon>Spermatophyta</taxon>
        <taxon>Magnoliopsida</taxon>
        <taxon>eudicotyledons</taxon>
        <taxon>Gunneridae</taxon>
        <taxon>Pentapetalae</taxon>
        <taxon>asterids</taxon>
        <taxon>lamiids</taxon>
        <taxon>Lamiales</taxon>
        <taxon>Oleaceae</taxon>
        <taxon>Forsythieae</taxon>
        <taxon>Forsythia</taxon>
    </lineage>
</organism>
<gene>
    <name evidence="2" type="ORF">Fot_27978</name>
</gene>
<evidence type="ECO:0000313" key="2">
    <source>
        <dbReference type="EMBL" id="KAL2514007.1"/>
    </source>
</evidence>
<accession>A0ABD1TMP8</accession>
<name>A0ABD1TMP8_9LAMI</name>
<protein>
    <submittedName>
        <fullName evidence="2">Uncharacterized protein</fullName>
    </submittedName>
</protein>
<feature type="compositionally biased region" description="Basic residues" evidence="1">
    <location>
        <begin position="1"/>
        <end position="18"/>
    </location>
</feature>
<comment type="caution">
    <text evidence="2">The sequence shown here is derived from an EMBL/GenBank/DDBJ whole genome shotgun (WGS) entry which is preliminary data.</text>
</comment>
<evidence type="ECO:0000256" key="1">
    <source>
        <dbReference type="SAM" id="MobiDB-lite"/>
    </source>
</evidence>
<dbReference type="EMBL" id="JBFOLJ010000008">
    <property type="protein sequence ID" value="KAL2514007.1"/>
    <property type="molecule type" value="Genomic_DNA"/>
</dbReference>
<dbReference type="AlphaFoldDB" id="A0ABD1TMP8"/>
<feature type="region of interest" description="Disordered" evidence="1">
    <location>
        <begin position="1"/>
        <end position="49"/>
    </location>
</feature>
<keyword evidence="3" id="KW-1185">Reference proteome</keyword>
<proteinExistence type="predicted"/>
<reference evidence="3" key="1">
    <citation type="submission" date="2024-07" db="EMBL/GenBank/DDBJ databases">
        <title>Two chromosome-level genome assemblies of Korean endemic species Abeliophyllum distichum and Forsythia ovata (Oleaceae).</title>
        <authorList>
            <person name="Jang H."/>
        </authorList>
    </citation>
    <scope>NUCLEOTIDE SEQUENCE [LARGE SCALE GENOMIC DNA]</scope>
</reference>
<sequence>MKRKRDNVKKLSKAKKKSNVGDDDFEKQPYEQKELSTHTTNSAKAAKGKRERCWHFNEEITNRLADIQSTQHELASDHVELKLEMIGLRHFVADMFVDLMDEIKKRNTENYPKPSDLQMVVYNGGVDSERKVDGDKNVDRPRYRENDIHGESLITSSYELSKKELLISNIKGNIQKQVQVEDKFKSKEEDGAIG</sequence>
<evidence type="ECO:0000313" key="3">
    <source>
        <dbReference type="Proteomes" id="UP001604277"/>
    </source>
</evidence>
<feature type="compositionally biased region" description="Basic and acidic residues" evidence="1">
    <location>
        <begin position="26"/>
        <end position="36"/>
    </location>
</feature>